<evidence type="ECO:0000313" key="1">
    <source>
        <dbReference type="EMBL" id="MFM4892525.1"/>
    </source>
</evidence>
<dbReference type="PROSITE" id="PS51257">
    <property type="entry name" value="PROKAR_LIPOPROTEIN"/>
    <property type="match status" value="1"/>
</dbReference>
<dbReference type="RefSeq" id="WP_408788875.1">
    <property type="nucleotide sequence ID" value="NZ_JBGXBU010000001.1"/>
</dbReference>
<comment type="caution">
    <text evidence="1">The sequence shown here is derived from an EMBL/GenBank/DDBJ whole genome shotgun (WGS) entry which is preliminary data.</text>
</comment>
<proteinExistence type="predicted"/>
<name>A0ABW9GQH5_9GAMM</name>
<protein>
    <recommendedName>
        <fullName evidence="3">DUF4136 domain-containing protein</fullName>
    </recommendedName>
</protein>
<sequence>MRTILKTPWPLLLLGLVGLLGGCSSGHQAPVIDMGTQVTRPAEQWPFPAQPRYALAEQYQYSGASAEGWLAPLQQAVALYLDGKGWRSAPLDEADIWVAIGVAGAQDISDEALFARLGMNPGVQARAGARKGTLAIIMLDRQRQQSAWSSVIQLTTDQAIAESQRAAFSQELVGKMLRTLP</sequence>
<dbReference type="EMBL" id="JBGXBU010000001">
    <property type="protein sequence ID" value="MFM4892525.1"/>
    <property type="molecule type" value="Genomic_DNA"/>
</dbReference>
<accession>A0ABW9GQH5</accession>
<evidence type="ECO:0008006" key="3">
    <source>
        <dbReference type="Google" id="ProtNLM"/>
    </source>
</evidence>
<reference evidence="1 2" key="1">
    <citation type="submission" date="2024-09" db="EMBL/GenBank/DDBJ databases">
        <title>Aeromonas strains Genome sequencing and assembly.</title>
        <authorList>
            <person name="Hu X."/>
            <person name="Tang B."/>
        </authorList>
    </citation>
    <scope>NUCLEOTIDE SEQUENCE [LARGE SCALE GENOMIC DNA]</scope>
    <source>
        <strain evidence="1 2">NB23SCDHY001</strain>
    </source>
</reference>
<dbReference type="Proteomes" id="UP001630969">
    <property type="component" value="Unassembled WGS sequence"/>
</dbReference>
<keyword evidence="2" id="KW-1185">Reference proteome</keyword>
<gene>
    <name evidence="1" type="ORF">ACEUDJ_06505</name>
</gene>
<evidence type="ECO:0000313" key="2">
    <source>
        <dbReference type="Proteomes" id="UP001630969"/>
    </source>
</evidence>
<dbReference type="GeneID" id="97219734"/>
<organism evidence="1 2">
    <name type="scientific">Aeromonas bivalvium</name>
    <dbReference type="NCBI Taxonomy" id="440079"/>
    <lineage>
        <taxon>Bacteria</taxon>
        <taxon>Pseudomonadati</taxon>
        <taxon>Pseudomonadota</taxon>
        <taxon>Gammaproteobacteria</taxon>
        <taxon>Aeromonadales</taxon>
        <taxon>Aeromonadaceae</taxon>
        <taxon>Aeromonas</taxon>
    </lineage>
</organism>